<dbReference type="AlphaFoldDB" id="A0A382EIS1"/>
<keyword evidence="1" id="KW-0472">Membrane</keyword>
<sequence length="60" mass="6706">MPKSNRYLSAPREGNSPPPPPYLISELHLFDITLKFVYILLACGTGIVVQFGLILEVQTF</sequence>
<protein>
    <submittedName>
        <fullName evidence="2">Uncharacterized protein</fullName>
    </submittedName>
</protein>
<reference evidence="2" key="1">
    <citation type="submission" date="2018-05" db="EMBL/GenBank/DDBJ databases">
        <authorList>
            <person name="Lanie J.A."/>
            <person name="Ng W.-L."/>
            <person name="Kazmierczak K.M."/>
            <person name="Andrzejewski T.M."/>
            <person name="Davidsen T.M."/>
            <person name="Wayne K.J."/>
            <person name="Tettelin H."/>
            <person name="Glass J.I."/>
            <person name="Rusch D."/>
            <person name="Podicherti R."/>
            <person name="Tsui H.-C.T."/>
            <person name="Winkler M.E."/>
        </authorList>
    </citation>
    <scope>NUCLEOTIDE SEQUENCE</scope>
</reference>
<proteinExistence type="predicted"/>
<name>A0A382EIS1_9ZZZZ</name>
<evidence type="ECO:0000256" key="1">
    <source>
        <dbReference type="SAM" id="Phobius"/>
    </source>
</evidence>
<evidence type="ECO:0000313" key="2">
    <source>
        <dbReference type="EMBL" id="SVB50706.1"/>
    </source>
</evidence>
<feature type="transmembrane region" description="Helical" evidence="1">
    <location>
        <begin position="36"/>
        <end position="55"/>
    </location>
</feature>
<organism evidence="2">
    <name type="scientific">marine metagenome</name>
    <dbReference type="NCBI Taxonomy" id="408172"/>
    <lineage>
        <taxon>unclassified sequences</taxon>
        <taxon>metagenomes</taxon>
        <taxon>ecological metagenomes</taxon>
    </lineage>
</organism>
<gene>
    <name evidence="2" type="ORF">METZ01_LOCUS203560</name>
</gene>
<keyword evidence="1" id="KW-0812">Transmembrane</keyword>
<accession>A0A382EIS1</accession>
<keyword evidence="1" id="KW-1133">Transmembrane helix</keyword>
<dbReference type="EMBL" id="UINC01044787">
    <property type="protein sequence ID" value="SVB50706.1"/>
    <property type="molecule type" value="Genomic_DNA"/>
</dbReference>